<reference evidence="2 3" key="1">
    <citation type="submission" date="2018-06" db="EMBL/GenBank/DDBJ databases">
        <title>Sphaerisporangium craniellae sp. nov., isolated from a marine sponge in the South China Sea.</title>
        <authorList>
            <person name="Li L."/>
        </authorList>
    </citation>
    <scope>NUCLEOTIDE SEQUENCE [LARGE SCALE GENOMIC DNA]</scope>
    <source>
        <strain evidence="2 3">LHW63015</strain>
    </source>
</reference>
<dbReference type="Proteomes" id="UP000253303">
    <property type="component" value="Unassembled WGS sequence"/>
</dbReference>
<comment type="caution">
    <text evidence="2">The sequence shown here is derived from an EMBL/GenBank/DDBJ whole genome shotgun (WGS) entry which is preliminary data.</text>
</comment>
<protein>
    <submittedName>
        <fullName evidence="2">Uncharacterized protein</fullName>
    </submittedName>
</protein>
<keyword evidence="3" id="KW-1185">Reference proteome</keyword>
<organism evidence="2 3">
    <name type="scientific">Spongiactinospora rosea</name>
    <dbReference type="NCBI Taxonomy" id="2248750"/>
    <lineage>
        <taxon>Bacteria</taxon>
        <taxon>Bacillati</taxon>
        <taxon>Actinomycetota</taxon>
        <taxon>Actinomycetes</taxon>
        <taxon>Streptosporangiales</taxon>
        <taxon>Streptosporangiaceae</taxon>
        <taxon>Spongiactinospora</taxon>
    </lineage>
</organism>
<keyword evidence="1" id="KW-0812">Transmembrane</keyword>
<evidence type="ECO:0000313" key="3">
    <source>
        <dbReference type="Proteomes" id="UP000253303"/>
    </source>
</evidence>
<feature type="transmembrane region" description="Helical" evidence="1">
    <location>
        <begin position="97"/>
        <end position="119"/>
    </location>
</feature>
<sequence>MARYVASFDSATGMLRALSRYLRGMDVPMLGQLPGPVEPLASGLLGAANRLPRRMAERAYATAGWTEASSPERLAKLRAGDLAEWVVRHYPPRRYPVIFVGSASGALVHLAAALGAAWLPQTLLLPVRQRGVHPDAPADGLRHCRAAGEAMLDANPDLRLHHMHDAAQDRLMIAGMAYFRVKWRRLPAAYRKFIRERLAPGGTLVVSDCGLRWPTTRITDRYVFQHGALGGLSPGEYREGGPKVADYLAEHGSPYRSWDAPEPDGESPEAEWGFAPELLGDLRMAAPPGAQVARLGFADPEALSPAVADLYRAWYERRGVPATRLLAESFVLVEPWWTLRTGSVPYWMTFNAESSRRALAAYLDGGEPYDEIRLTLFSHGVRSPGVAPIAAWREVLERARKIGVFAGVDPRAFPRDFAVLARTHRDLSRVRTTYPMPLPMPLGEAETWLTGRPDLQWVTL</sequence>
<keyword evidence="1" id="KW-1133">Transmembrane helix</keyword>
<name>A0A366LSE0_9ACTN</name>
<evidence type="ECO:0000313" key="2">
    <source>
        <dbReference type="EMBL" id="RBQ16112.1"/>
    </source>
</evidence>
<proteinExistence type="predicted"/>
<keyword evidence="1" id="KW-0472">Membrane</keyword>
<accession>A0A366LSE0</accession>
<dbReference type="AlphaFoldDB" id="A0A366LSE0"/>
<gene>
    <name evidence="2" type="ORF">DP939_31295</name>
</gene>
<dbReference type="RefSeq" id="WP_113984433.1">
    <property type="nucleotide sequence ID" value="NZ_QMEY01000018.1"/>
</dbReference>
<evidence type="ECO:0000256" key="1">
    <source>
        <dbReference type="SAM" id="Phobius"/>
    </source>
</evidence>
<dbReference type="OrthoDB" id="501208at2"/>
<dbReference type="EMBL" id="QMEY01000018">
    <property type="protein sequence ID" value="RBQ16112.1"/>
    <property type="molecule type" value="Genomic_DNA"/>
</dbReference>